<protein>
    <submittedName>
        <fullName evidence="2">Uncharacterized protein</fullName>
    </submittedName>
</protein>
<dbReference type="Proteomes" id="UP000195062">
    <property type="component" value="Unassembled WGS sequence"/>
</dbReference>
<proteinExistence type="predicted"/>
<gene>
    <name evidence="2" type="ORF">CMMCAS07_05605</name>
</gene>
<keyword evidence="3" id="KW-1185">Reference proteome</keyword>
<dbReference type="EMBL" id="MDHH01000001">
    <property type="protein sequence ID" value="OUE04402.1"/>
    <property type="molecule type" value="Genomic_DNA"/>
</dbReference>
<dbReference type="AntiFam" id="ANF00062">
    <property type="entry name" value="Shadow ORF (opposite ABC transporter protein)"/>
</dbReference>
<evidence type="ECO:0000313" key="2">
    <source>
        <dbReference type="EMBL" id="OUE04402.1"/>
    </source>
</evidence>
<sequence>MRNRPPTRYSTRSTMSSTGLTSWVTNTTAASVSLRCRSISSLTTRWCPRSRLRSGSSQRRSRGSDARAWATRSRCCSPPERVETGASAYEVAPTASSSSSTRARSARRLIGSPQRWPVTPKPTRSRARTGVAAVMSFCCGM</sequence>
<name>A0A251XLP4_CLAMM</name>
<reference evidence="2 3" key="1">
    <citation type="submission" date="2016-08" db="EMBL/GenBank/DDBJ databases">
        <title>Genome sequence of Clavibacter michiganensis subsp. michiganensis strain CASJ007.</title>
        <authorList>
            <person name="Thapa S.P."/>
            <person name="Coaker G."/>
        </authorList>
    </citation>
    <scope>NUCLEOTIDE SEQUENCE [LARGE SCALE GENOMIC DNA]</scope>
    <source>
        <strain evidence="2">CASJ007</strain>
    </source>
</reference>
<evidence type="ECO:0000313" key="3">
    <source>
        <dbReference type="Proteomes" id="UP000195062"/>
    </source>
</evidence>
<comment type="caution">
    <text evidence="2">The sequence shown here is derived from an EMBL/GenBank/DDBJ whole genome shotgun (WGS) entry which is preliminary data.</text>
</comment>
<feature type="compositionally biased region" description="Low complexity" evidence="1">
    <location>
        <begin position="94"/>
        <end position="103"/>
    </location>
</feature>
<dbReference type="AlphaFoldDB" id="A0A251XLP4"/>
<organism evidence="2 3">
    <name type="scientific">Clavibacter michiganensis subsp. michiganensis</name>
    <dbReference type="NCBI Taxonomy" id="33013"/>
    <lineage>
        <taxon>Bacteria</taxon>
        <taxon>Bacillati</taxon>
        <taxon>Actinomycetota</taxon>
        <taxon>Actinomycetes</taxon>
        <taxon>Micrococcales</taxon>
        <taxon>Microbacteriaceae</taxon>
        <taxon>Clavibacter</taxon>
    </lineage>
</organism>
<accession>A0A251XLP4</accession>
<feature type="region of interest" description="Disordered" evidence="1">
    <location>
        <begin position="49"/>
        <end position="127"/>
    </location>
</feature>
<evidence type="ECO:0000256" key="1">
    <source>
        <dbReference type="SAM" id="MobiDB-lite"/>
    </source>
</evidence>